<proteinExistence type="predicted"/>
<dbReference type="EMBL" id="CM007891">
    <property type="protein sequence ID" value="OTG34046.1"/>
    <property type="molecule type" value="Genomic_DNA"/>
</dbReference>
<dbReference type="InParanoid" id="A0A251VFX0"/>
<dbReference type="Proteomes" id="UP000215914">
    <property type="component" value="Chromosome 2"/>
</dbReference>
<organism evidence="1 2">
    <name type="scientific">Helianthus annuus</name>
    <name type="common">Common sunflower</name>
    <dbReference type="NCBI Taxonomy" id="4232"/>
    <lineage>
        <taxon>Eukaryota</taxon>
        <taxon>Viridiplantae</taxon>
        <taxon>Streptophyta</taxon>
        <taxon>Embryophyta</taxon>
        <taxon>Tracheophyta</taxon>
        <taxon>Spermatophyta</taxon>
        <taxon>Magnoliopsida</taxon>
        <taxon>eudicotyledons</taxon>
        <taxon>Gunneridae</taxon>
        <taxon>Pentapetalae</taxon>
        <taxon>asterids</taxon>
        <taxon>campanulids</taxon>
        <taxon>Asterales</taxon>
        <taxon>Asteraceae</taxon>
        <taxon>Asteroideae</taxon>
        <taxon>Heliantheae alliance</taxon>
        <taxon>Heliantheae</taxon>
        <taxon>Helianthus</taxon>
    </lineage>
</organism>
<accession>A0A251VFX0</accession>
<reference evidence="2" key="1">
    <citation type="journal article" date="2017" name="Nature">
        <title>The sunflower genome provides insights into oil metabolism, flowering and Asterid evolution.</title>
        <authorList>
            <person name="Badouin H."/>
            <person name="Gouzy J."/>
            <person name="Grassa C.J."/>
            <person name="Murat F."/>
            <person name="Staton S.E."/>
            <person name="Cottret L."/>
            <person name="Lelandais-Briere C."/>
            <person name="Owens G.L."/>
            <person name="Carrere S."/>
            <person name="Mayjonade B."/>
            <person name="Legrand L."/>
            <person name="Gill N."/>
            <person name="Kane N.C."/>
            <person name="Bowers J.E."/>
            <person name="Hubner S."/>
            <person name="Bellec A."/>
            <person name="Berard A."/>
            <person name="Berges H."/>
            <person name="Blanchet N."/>
            <person name="Boniface M.C."/>
            <person name="Brunel D."/>
            <person name="Catrice O."/>
            <person name="Chaidir N."/>
            <person name="Claudel C."/>
            <person name="Donnadieu C."/>
            <person name="Faraut T."/>
            <person name="Fievet G."/>
            <person name="Helmstetter N."/>
            <person name="King M."/>
            <person name="Knapp S.J."/>
            <person name="Lai Z."/>
            <person name="Le Paslier M.C."/>
            <person name="Lippi Y."/>
            <person name="Lorenzon L."/>
            <person name="Mandel J.R."/>
            <person name="Marage G."/>
            <person name="Marchand G."/>
            <person name="Marquand E."/>
            <person name="Bret-Mestries E."/>
            <person name="Morien E."/>
            <person name="Nambeesan S."/>
            <person name="Nguyen T."/>
            <person name="Pegot-Espagnet P."/>
            <person name="Pouilly N."/>
            <person name="Raftis F."/>
            <person name="Sallet E."/>
            <person name="Schiex T."/>
            <person name="Thomas J."/>
            <person name="Vandecasteele C."/>
            <person name="Vares D."/>
            <person name="Vear F."/>
            <person name="Vautrin S."/>
            <person name="Crespi M."/>
            <person name="Mangin B."/>
            <person name="Burke J.M."/>
            <person name="Salse J."/>
            <person name="Munos S."/>
            <person name="Vincourt P."/>
            <person name="Rieseberg L.H."/>
            <person name="Langlade N.B."/>
        </authorList>
    </citation>
    <scope>NUCLEOTIDE SEQUENCE [LARGE SCALE GENOMIC DNA]</scope>
    <source>
        <strain evidence="2">cv. SF193</strain>
    </source>
</reference>
<name>A0A251VFX0_HELAN</name>
<dbReference type="AlphaFoldDB" id="A0A251VFX0"/>
<protein>
    <submittedName>
        <fullName evidence="1">Uncharacterized protein</fullName>
    </submittedName>
</protein>
<sequence length="173" mass="19717">MHHVVALIAERHEGTCTNWSLSRLLCALGPRLDTKLQSSWGSHRKQPLYSYRVEEECLHPASANVVRNIKSFQRKRGSLVDSSPKSFNRWALQKGKKVRVVQKARGSLEIDSFVKGPSTGQGKGIEQRPFSLINTMGLSTSHACYMFQKCHCQLHWLYNDSIVILDYIHVEHT</sequence>
<keyword evidence="2" id="KW-1185">Reference proteome</keyword>
<evidence type="ECO:0000313" key="1">
    <source>
        <dbReference type="EMBL" id="OTG34046.1"/>
    </source>
</evidence>
<gene>
    <name evidence="1" type="ORF">HannXRQ_Chr02g0041321</name>
</gene>
<evidence type="ECO:0000313" key="2">
    <source>
        <dbReference type="Proteomes" id="UP000215914"/>
    </source>
</evidence>